<dbReference type="InterPro" id="IPR013083">
    <property type="entry name" value="Znf_RING/FYVE/PHD"/>
</dbReference>
<dbReference type="GO" id="GO:0008270">
    <property type="term" value="F:zinc ion binding"/>
    <property type="evidence" value="ECO:0007669"/>
    <property type="project" value="UniProtKB-KW"/>
</dbReference>
<keyword evidence="7" id="KW-1185">Reference proteome</keyword>
<sequence length="143" mass="15897">MSSSGLPLLSGPPPPTDSTHAEIACRKCGKEFNMIFARARKCNHCGYSYCHSCSDYQALMPRQGPEQGYDPMHVCAFCIEYLTITAAGRQQLKQMSLAKLKKYIQAYNIKAGRVVEKDDLIDAILSARGPNGCLPPTNENYYR</sequence>
<dbReference type="EMBL" id="NHYE01004675">
    <property type="protein sequence ID" value="PPQ82978.1"/>
    <property type="molecule type" value="Genomic_DNA"/>
</dbReference>
<accession>A0A409WWU2</accession>
<proteinExistence type="predicted"/>
<dbReference type="InterPro" id="IPR011011">
    <property type="entry name" value="Znf_FYVE_PHD"/>
</dbReference>
<keyword evidence="1" id="KW-0479">Metal-binding</keyword>
<evidence type="ECO:0000256" key="1">
    <source>
        <dbReference type="ARBA" id="ARBA00022723"/>
    </source>
</evidence>
<evidence type="ECO:0000256" key="2">
    <source>
        <dbReference type="ARBA" id="ARBA00022771"/>
    </source>
</evidence>
<dbReference type="AlphaFoldDB" id="A0A409WWU2"/>
<dbReference type="STRING" id="231916.A0A409WWU2"/>
<feature type="domain" description="FYVE-type" evidence="5">
    <location>
        <begin position="25"/>
        <end position="83"/>
    </location>
</feature>
<dbReference type="SUPFAM" id="SSF57903">
    <property type="entry name" value="FYVE/PHD zinc finger"/>
    <property type="match status" value="1"/>
</dbReference>
<keyword evidence="2 4" id="KW-0863">Zinc-finger</keyword>
<dbReference type="SMART" id="SM00064">
    <property type="entry name" value="FYVE"/>
    <property type="match status" value="1"/>
</dbReference>
<protein>
    <recommendedName>
        <fullName evidence="5">FYVE-type domain-containing protein</fullName>
    </recommendedName>
</protein>
<evidence type="ECO:0000256" key="4">
    <source>
        <dbReference type="PROSITE-ProRule" id="PRU00091"/>
    </source>
</evidence>
<dbReference type="OrthoDB" id="3045089at2759"/>
<gene>
    <name evidence="6" type="ORF">CVT26_005541</name>
</gene>
<evidence type="ECO:0000259" key="5">
    <source>
        <dbReference type="PROSITE" id="PS50178"/>
    </source>
</evidence>
<evidence type="ECO:0000313" key="6">
    <source>
        <dbReference type="EMBL" id="PPQ82978.1"/>
    </source>
</evidence>
<dbReference type="InterPro" id="IPR017455">
    <property type="entry name" value="Znf_FYVE-rel"/>
</dbReference>
<organism evidence="6 7">
    <name type="scientific">Gymnopilus dilepis</name>
    <dbReference type="NCBI Taxonomy" id="231916"/>
    <lineage>
        <taxon>Eukaryota</taxon>
        <taxon>Fungi</taxon>
        <taxon>Dikarya</taxon>
        <taxon>Basidiomycota</taxon>
        <taxon>Agaricomycotina</taxon>
        <taxon>Agaricomycetes</taxon>
        <taxon>Agaricomycetidae</taxon>
        <taxon>Agaricales</taxon>
        <taxon>Agaricineae</taxon>
        <taxon>Hymenogastraceae</taxon>
        <taxon>Gymnopilus</taxon>
    </lineage>
</organism>
<evidence type="ECO:0000256" key="3">
    <source>
        <dbReference type="ARBA" id="ARBA00022833"/>
    </source>
</evidence>
<dbReference type="Pfam" id="PF01363">
    <property type="entry name" value="FYVE"/>
    <property type="match status" value="1"/>
</dbReference>
<reference evidence="6 7" key="1">
    <citation type="journal article" date="2018" name="Evol. Lett.">
        <title>Horizontal gene cluster transfer increased hallucinogenic mushroom diversity.</title>
        <authorList>
            <person name="Reynolds H.T."/>
            <person name="Vijayakumar V."/>
            <person name="Gluck-Thaler E."/>
            <person name="Korotkin H.B."/>
            <person name="Matheny P.B."/>
            <person name="Slot J.C."/>
        </authorList>
    </citation>
    <scope>NUCLEOTIDE SEQUENCE [LARGE SCALE GENOMIC DNA]</scope>
    <source>
        <strain evidence="6 7">SRW20</strain>
    </source>
</reference>
<dbReference type="Proteomes" id="UP000284706">
    <property type="component" value="Unassembled WGS sequence"/>
</dbReference>
<feature type="non-terminal residue" evidence="6">
    <location>
        <position position="143"/>
    </location>
</feature>
<name>A0A409WWU2_9AGAR</name>
<comment type="caution">
    <text evidence="6">The sequence shown here is derived from an EMBL/GenBank/DDBJ whole genome shotgun (WGS) entry which is preliminary data.</text>
</comment>
<dbReference type="InParanoid" id="A0A409WWU2"/>
<dbReference type="InterPro" id="IPR000306">
    <property type="entry name" value="Znf_FYVE"/>
</dbReference>
<keyword evidence="3" id="KW-0862">Zinc</keyword>
<dbReference type="Gene3D" id="3.30.40.10">
    <property type="entry name" value="Zinc/RING finger domain, C3HC4 (zinc finger)"/>
    <property type="match status" value="1"/>
</dbReference>
<dbReference type="PROSITE" id="PS50178">
    <property type="entry name" value="ZF_FYVE"/>
    <property type="match status" value="1"/>
</dbReference>
<evidence type="ECO:0000313" key="7">
    <source>
        <dbReference type="Proteomes" id="UP000284706"/>
    </source>
</evidence>